<dbReference type="Proteomes" id="UP000518605">
    <property type="component" value="Unassembled WGS sequence"/>
</dbReference>
<evidence type="ECO:0000259" key="3">
    <source>
        <dbReference type="PROSITE" id="PS51747"/>
    </source>
</evidence>
<dbReference type="InterPro" id="IPR016193">
    <property type="entry name" value="Cytidine_deaminase-like"/>
</dbReference>
<evidence type="ECO:0000313" key="5">
    <source>
        <dbReference type="Proteomes" id="UP000518605"/>
    </source>
</evidence>
<dbReference type="InterPro" id="IPR016192">
    <property type="entry name" value="APOBEC/CMP_deaminase_Zn-bd"/>
</dbReference>
<dbReference type="PANTHER" id="PTHR11079">
    <property type="entry name" value="CYTOSINE DEAMINASE FAMILY MEMBER"/>
    <property type="match status" value="1"/>
</dbReference>
<dbReference type="EMBL" id="JACHXW010000005">
    <property type="protein sequence ID" value="MBB3151956.1"/>
    <property type="molecule type" value="Genomic_DNA"/>
</dbReference>
<dbReference type="SUPFAM" id="SSF53927">
    <property type="entry name" value="Cytidine deaminase-like"/>
    <property type="match status" value="1"/>
</dbReference>
<comment type="caution">
    <text evidence="4">The sequence shown here is derived from an EMBL/GenBank/DDBJ whole genome shotgun (WGS) entry which is preliminary data.</text>
</comment>
<dbReference type="Pfam" id="PF00383">
    <property type="entry name" value="dCMP_cyt_deam_1"/>
    <property type="match status" value="1"/>
</dbReference>
<accession>A0A7W5C6E9</accession>
<sequence>MKIKRSHIEYLIESIAVSKQARKAGNTPFGAILVDAAGDIVLSQGNVELTESNCTGHAERTLMEQASKRYSREELWHFTLYTSAEPCAMCAGAIYWGNVGTVVYGISEKRLAELTGDDEQNPTLDLPCRIVFAQGRKPIQVIGPIPEVEEAAVAVHEGYWT</sequence>
<dbReference type="PANTHER" id="PTHR11079:SF179">
    <property type="entry name" value="TRNA(ADENINE(34)) DEAMINASE, CHLOROPLASTIC"/>
    <property type="match status" value="1"/>
</dbReference>
<evidence type="ECO:0000256" key="1">
    <source>
        <dbReference type="ARBA" id="ARBA00022723"/>
    </source>
</evidence>
<protein>
    <submittedName>
        <fullName evidence="4">tRNA(Arg) A34 adenosine deaminase TadA</fullName>
    </submittedName>
</protein>
<dbReference type="InterPro" id="IPR002125">
    <property type="entry name" value="CMP_dCMP_dom"/>
</dbReference>
<dbReference type="RefSeq" id="WP_183561462.1">
    <property type="nucleotide sequence ID" value="NZ_CBCSLB010000003.1"/>
</dbReference>
<dbReference type="PROSITE" id="PS51747">
    <property type="entry name" value="CYT_DCMP_DEAMINASES_2"/>
    <property type="match status" value="1"/>
</dbReference>
<dbReference type="GO" id="GO:0008270">
    <property type="term" value="F:zinc ion binding"/>
    <property type="evidence" value="ECO:0007669"/>
    <property type="project" value="InterPro"/>
</dbReference>
<dbReference type="GO" id="GO:0016787">
    <property type="term" value="F:hydrolase activity"/>
    <property type="evidence" value="ECO:0007669"/>
    <property type="project" value="InterPro"/>
</dbReference>
<dbReference type="Gene3D" id="3.40.140.10">
    <property type="entry name" value="Cytidine Deaminase, domain 2"/>
    <property type="match status" value="1"/>
</dbReference>
<keyword evidence="1" id="KW-0479">Metal-binding</keyword>
<organism evidence="4 5">
    <name type="scientific">Paenibacillus endophyticus</name>
    <dbReference type="NCBI Taxonomy" id="1294268"/>
    <lineage>
        <taxon>Bacteria</taxon>
        <taxon>Bacillati</taxon>
        <taxon>Bacillota</taxon>
        <taxon>Bacilli</taxon>
        <taxon>Bacillales</taxon>
        <taxon>Paenibacillaceae</taxon>
        <taxon>Paenibacillus</taxon>
    </lineage>
</organism>
<keyword evidence="2" id="KW-0862">Zinc</keyword>
<evidence type="ECO:0000313" key="4">
    <source>
        <dbReference type="EMBL" id="MBB3151956.1"/>
    </source>
</evidence>
<evidence type="ECO:0000256" key="2">
    <source>
        <dbReference type="ARBA" id="ARBA00022833"/>
    </source>
</evidence>
<gene>
    <name evidence="4" type="ORF">FHS16_002002</name>
</gene>
<dbReference type="CDD" id="cd01285">
    <property type="entry name" value="nucleoside_deaminase"/>
    <property type="match status" value="1"/>
</dbReference>
<proteinExistence type="predicted"/>
<dbReference type="AlphaFoldDB" id="A0A7W5C6E9"/>
<name>A0A7W5C6E9_9BACL</name>
<reference evidence="4 5" key="1">
    <citation type="submission" date="2020-08" db="EMBL/GenBank/DDBJ databases">
        <title>Genomic Encyclopedia of Type Strains, Phase III (KMG-III): the genomes of soil and plant-associated and newly described type strains.</title>
        <authorList>
            <person name="Whitman W."/>
        </authorList>
    </citation>
    <scope>NUCLEOTIDE SEQUENCE [LARGE SCALE GENOMIC DNA]</scope>
    <source>
        <strain evidence="4 5">CECT 8234</strain>
    </source>
</reference>
<feature type="domain" description="CMP/dCMP-type deaminase" evidence="3">
    <location>
        <begin position="5"/>
        <end position="118"/>
    </location>
</feature>
<keyword evidence="5" id="KW-1185">Reference proteome</keyword>
<dbReference type="PROSITE" id="PS00903">
    <property type="entry name" value="CYT_DCMP_DEAMINASES_1"/>
    <property type="match status" value="1"/>
</dbReference>